<evidence type="ECO:0000313" key="2">
    <source>
        <dbReference type="Proteomes" id="UP000289455"/>
    </source>
</evidence>
<dbReference type="NCBIfam" id="TIGR03511">
    <property type="entry name" value="GldH_lipo"/>
    <property type="match status" value="1"/>
</dbReference>
<dbReference type="Pfam" id="PF14109">
    <property type="entry name" value="GldH_lipo"/>
    <property type="match status" value="1"/>
</dbReference>
<evidence type="ECO:0000313" key="1">
    <source>
        <dbReference type="EMBL" id="RXK48172.1"/>
    </source>
</evidence>
<protein>
    <submittedName>
        <fullName evidence="1">Gliding motility lipoprotein GldH</fullName>
    </submittedName>
</protein>
<dbReference type="InterPro" id="IPR020018">
    <property type="entry name" value="Motility-assoc_lipoprot_GldH"/>
</dbReference>
<sequence length="188" mass="21564">MPKTRERLLQNLLRRSLKRNLNRDLLEMALRLQLLKFFELVLPLSFLMACQGDQVFDQVSKMGEKGWLQKNQISYPFEIKKIDQSYTLYVAIRQSNDYPFNNFYFVPKILGSNGQVIKQALAEAILYDPKSGKAKGKGLGDMYSHKFAIFKQLKFPKKGKYTLLLSHDMRTDTLAGIISVGASLIPNP</sequence>
<accession>A0A4Q1BYJ9</accession>
<dbReference type="OrthoDB" id="982482at2"/>
<keyword evidence="1" id="KW-0449">Lipoprotein</keyword>
<gene>
    <name evidence="1" type="primary">gldH</name>
    <name evidence="1" type="ORF">ESB04_08990</name>
</gene>
<reference evidence="1 2" key="1">
    <citation type="submission" date="2019-01" db="EMBL/GenBank/DDBJ databases">
        <title>Cytophagaceae bacterium strain CAR-16.</title>
        <authorList>
            <person name="Chen W.-M."/>
        </authorList>
    </citation>
    <scope>NUCLEOTIDE SEQUENCE [LARGE SCALE GENOMIC DNA]</scope>
    <source>
        <strain evidence="1 2">CAR-16</strain>
    </source>
</reference>
<dbReference type="Proteomes" id="UP000289455">
    <property type="component" value="Unassembled WGS sequence"/>
</dbReference>
<comment type="caution">
    <text evidence="1">The sequence shown here is derived from an EMBL/GenBank/DDBJ whole genome shotgun (WGS) entry which is preliminary data.</text>
</comment>
<dbReference type="EMBL" id="SDHY01000005">
    <property type="protein sequence ID" value="RXK48172.1"/>
    <property type="molecule type" value="Genomic_DNA"/>
</dbReference>
<name>A0A4Q1BYJ9_9BACT</name>
<dbReference type="AlphaFoldDB" id="A0A4Q1BYJ9"/>
<proteinExistence type="predicted"/>
<organism evidence="1 2">
    <name type="scientific">Aquirufa rosea</name>
    <dbReference type="NCBI Taxonomy" id="2509241"/>
    <lineage>
        <taxon>Bacteria</taxon>
        <taxon>Pseudomonadati</taxon>
        <taxon>Bacteroidota</taxon>
        <taxon>Cytophagia</taxon>
        <taxon>Cytophagales</taxon>
        <taxon>Flectobacillaceae</taxon>
        <taxon>Aquirufa</taxon>
    </lineage>
</organism>
<keyword evidence="2" id="KW-1185">Reference proteome</keyword>